<keyword evidence="3" id="KW-0863">Zinc-finger</keyword>
<accession>A0A2T7BZZ1</accession>
<evidence type="ECO:0000256" key="3">
    <source>
        <dbReference type="ARBA" id="ARBA00022771"/>
    </source>
</evidence>
<name>A0A2T7BZZ1_9POAL</name>
<sequence>MRVHIRLRLRSIDANKLAVSLRNERRVRPWRRRGRASTLTRSAPPPQPRGCGFFGNPATSGMCFKSCHRRRPPTRGRRCRMFSRRTLNICTTGMLSTKQRE</sequence>
<dbReference type="Pfam" id="PF01754">
    <property type="entry name" value="zf-A20"/>
    <property type="match status" value="1"/>
</dbReference>
<evidence type="ECO:0000256" key="2">
    <source>
        <dbReference type="ARBA" id="ARBA00022723"/>
    </source>
</evidence>
<evidence type="ECO:0000313" key="7">
    <source>
        <dbReference type="EMBL" id="PUZ36617.1"/>
    </source>
</evidence>
<comment type="function">
    <text evidence="1">May be involved in environmental stress response.</text>
</comment>
<reference evidence="7 8" key="1">
    <citation type="submission" date="2018-04" db="EMBL/GenBank/DDBJ databases">
        <title>WGS assembly of Panicum hallii var. hallii HAL2.</title>
        <authorList>
            <person name="Lovell J."/>
            <person name="Jenkins J."/>
            <person name="Lowry D."/>
            <person name="Mamidi S."/>
            <person name="Sreedasyam A."/>
            <person name="Weng X."/>
            <person name="Barry K."/>
            <person name="Bonette J."/>
            <person name="Campitelli B."/>
            <person name="Daum C."/>
            <person name="Gordon S."/>
            <person name="Gould B."/>
            <person name="Lipzen A."/>
            <person name="MacQueen A."/>
            <person name="Palacio-Mejia J."/>
            <person name="Plott C."/>
            <person name="Shakirov E."/>
            <person name="Shu S."/>
            <person name="Yoshinaga Y."/>
            <person name="Zane M."/>
            <person name="Rokhsar D."/>
            <person name="Grimwood J."/>
            <person name="Schmutz J."/>
            <person name="Juenger T."/>
        </authorList>
    </citation>
    <scope>NUCLEOTIDE SEQUENCE [LARGE SCALE GENOMIC DNA]</scope>
    <source>
        <strain evidence="8">cv. HAL2</strain>
    </source>
</reference>
<dbReference type="AlphaFoldDB" id="A0A2T7BZZ1"/>
<evidence type="ECO:0000256" key="5">
    <source>
        <dbReference type="SAM" id="MobiDB-lite"/>
    </source>
</evidence>
<organism evidence="7 8">
    <name type="scientific">Panicum hallii var. hallii</name>
    <dbReference type="NCBI Taxonomy" id="1504633"/>
    <lineage>
        <taxon>Eukaryota</taxon>
        <taxon>Viridiplantae</taxon>
        <taxon>Streptophyta</taxon>
        <taxon>Embryophyta</taxon>
        <taxon>Tracheophyta</taxon>
        <taxon>Spermatophyta</taxon>
        <taxon>Magnoliopsida</taxon>
        <taxon>Liliopsida</taxon>
        <taxon>Poales</taxon>
        <taxon>Poaceae</taxon>
        <taxon>PACMAD clade</taxon>
        <taxon>Panicoideae</taxon>
        <taxon>Panicodae</taxon>
        <taxon>Paniceae</taxon>
        <taxon>Panicinae</taxon>
        <taxon>Panicum</taxon>
        <taxon>Panicum sect. Panicum</taxon>
    </lineage>
</organism>
<evidence type="ECO:0000256" key="1">
    <source>
        <dbReference type="ARBA" id="ARBA00003732"/>
    </source>
</evidence>
<evidence type="ECO:0000256" key="4">
    <source>
        <dbReference type="ARBA" id="ARBA00022833"/>
    </source>
</evidence>
<dbReference type="GO" id="GO:0003677">
    <property type="term" value="F:DNA binding"/>
    <property type="evidence" value="ECO:0007669"/>
    <property type="project" value="InterPro"/>
</dbReference>
<keyword evidence="2" id="KW-0479">Metal-binding</keyword>
<protein>
    <recommendedName>
        <fullName evidence="6">A20-type domain-containing protein</fullName>
    </recommendedName>
</protein>
<feature type="domain" description="A20-type" evidence="6">
    <location>
        <begin position="49"/>
        <end position="63"/>
    </location>
</feature>
<dbReference type="EMBL" id="CM009757">
    <property type="protein sequence ID" value="PUZ36617.1"/>
    <property type="molecule type" value="Genomic_DNA"/>
</dbReference>
<dbReference type="InterPro" id="IPR002653">
    <property type="entry name" value="Znf_A20"/>
</dbReference>
<dbReference type="GO" id="GO:0008270">
    <property type="term" value="F:zinc ion binding"/>
    <property type="evidence" value="ECO:0007669"/>
    <property type="project" value="UniProtKB-KW"/>
</dbReference>
<dbReference type="Proteomes" id="UP000244336">
    <property type="component" value="Chromosome 9"/>
</dbReference>
<keyword evidence="4" id="KW-0862">Zinc</keyword>
<gene>
    <name evidence="7" type="ORF">GQ55_9G052400</name>
</gene>
<dbReference type="Gramene" id="PUZ36617">
    <property type="protein sequence ID" value="PUZ36617"/>
    <property type="gene ID" value="GQ55_9G052400"/>
</dbReference>
<keyword evidence="8" id="KW-1185">Reference proteome</keyword>
<dbReference type="Gene3D" id="1.20.5.4770">
    <property type="match status" value="1"/>
</dbReference>
<evidence type="ECO:0000259" key="6">
    <source>
        <dbReference type="Pfam" id="PF01754"/>
    </source>
</evidence>
<feature type="region of interest" description="Disordered" evidence="5">
    <location>
        <begin position="32"/>
        <end position="52"/>
    </location>
</feature>
<evidence type="ECO:0000313" key="8">
    <source>
        <dbReference type="Proteomes" id="UP000244336"/>
    </source>
</evidence>
<proteinExistence type="predicted"/>